<reference evidence="8" key="1">
    <citation type="submission" date="2020-05" db="EMBL/GenBank/DDBJ databases">
        <title>Phylogenomic resolution of chytrid fungi.</title>
        <authorList>
            <person name="Stajich J.E."/>
            <person name="Amses K."/>
            <person name="Simmons R."/>
            <person name="Seto K."/>
            <person name="Myers J."/>
            <person name="Bonds A."/>
            <person name="Quandt C.A."/>
            <person name="Barry K."/>
            <person name="Liu P."/>
            <person name="Grigoriev I."/>
            <person name="Longcore J.E."/>
            <person name="James T.Y."/>
        </authorList>
    </citation>
    <scope>NUCLEOTIDE SEQUENCE</scope>
    <source>
        <strain evidence="8">JEL0513</strain>
    </source>
</reference>
<protein>
    <recommendedName>
        <fullName evidence="7">Leucine zipper with capping helix domain-containing protein</fullName>
    </recommendedName>
</protein>
<dbReference type="PANTHER" id="PTHR15938:SF0">
    <property type="entry name" value="HOMOLOGOUS-PAIRING PROTEIN 2 HOMOLOG"/>
    <property type="match status" value="1"/>
</dbReference>
<accession>A0AAD5XDV3</accession>
<evidence type="ECO:0000256" key="6">
    <source>
        <dbReference type="SAM" id="Coils"/>
    </source>
</evidence>
<evidence type="ECO:0000313" key="9">
    <source>
        <dbReference type="Proteomes" id="UP001211907"/>
    </source>
</evidence>
<dbReference type="Proteomes" id="UP001211907">
    <property type="component" value="Unassembled WGS sequence"/>
</dbReference>
<dbReference type="GO" id="GO:0010774">
    <property type="term" value="P:meiotic strand invasion involved in reciprocal meiotic recombination"/>
    <property type="evidence" value="ECO:0007669"/>
    <property type="project" value="TreeGrafter"/>
</dbReference>
<dbReference type="PANTHER" id="PTHR15938">
    <property type="entry name" value="TBP-1 INTERACTING PROTEIN"/>
    <property type="match status" value="1"/>
</dbReference>
<gene>
    <name evidence="8" type="ORF">HK100_002968</name>
</gene>
<evidence type="ECO:0000256" key="4">
    <source>
        <dbReference type="ARBA" id="ARBA00023242"/>
    </source>
</evidence>
<evidence type="ECO:0000313" key="8">
    <source>
        <dbReference type="EMBL" id="KAJ3110627.1"/>
    </source>
</evidence>
<dbReference type="Pfam" id="PF18517">
    <property type="entry name" value="LZ3wCH"/>
    <property type="match status" value="1"/>
</dbReference>
<feature type="coiled-coil region" evidence="6">
    <location>
        <begin position="123"/>
        <end position="150"/>
    </location>
</feature>
<dbReference type="EMBL" id="JADGJH010001709">
    <property type="protein sequence ID" value="KAJ3110627.1"/>
    <property type="molecule type" value="Genomic_DNA"/>
</dbReference>
<evidence type="ECO:0000256" key="5">
    <source>
        <dbReference type="ARBA" id="ARBA00023254"/>
    </source>
</evidence>
<keyword evidence="4" id="KW-0539">Nucleus</keyword>
<comment type="subcellular location">
    <subcellularLocation>
        <location evidence="1">Nucleus</location>
    </subcellularLocation>
</comment>
<dbReference type="GO" id="GO:0000709">
    <property type="term" value="P:meiotic joint molecule formation"/>
    <property type="evidence" value="ECO:0007669"/>
    <property type="project" value="TreeGrafter"/>
</dbReference>
<evidence type="ECO:0000256" key="1">
    <source>
        <dbReference type="ARBA" id="ARBA00004123"/>
    </source>
</evidence>
<evidence type="ECO:0000256" key="2">
    <source>
        <dbReference type="ARBA" id="ARBA00023054"/>
    </source>
</evidence>
<dbReference type="GO" id="GO:0120231">
    <property type="term" value="C:DNA recombinase auxiliary factor complex"/>
    <property type="evidence" value="ECO:0007669"/>
    <property type="project" value="TreeGrafter"/>
</dbReference>
<proteinExistence type="predicted"/>
<keyword evidence="3" id="KW-0233">DNA recombination</keyword>
<dbReference type="GO" id="GO:0000794">
    <property type="term" value="C:condensed nuclear chromosome"/>
    <property type="evidence" value="ECO:0007669"/>
    <property type="project" value="TreeGrafter"/>
</dbReference>
<keyword evidence="5" id="KW-0469">Meiosis</keyword>
<keyword evidence="9" id="KW-1185">Reference proteome</keyword>
<dbReference type="GO" id="GO:0007129">
    <property type="term" value="P:homologous chromosome pairing at meiosis"/>
    <property type="evidence" value="ECO:0007669"/>
    <property type="project" value="TreeGrafter"/>
</dbReference>
<evidence type="ECO:0000259" key="7">
    <source>
        <dbReference type="Pfam" id="PF18517"/>
    </source>
</evidence>
<dbReference type="GO" id="GO:0120230">
    <property type="term" value="F:recombinase activator activity"/>
    <property type="evidence" value="ECO:0007669"/>
    <property type="project" value="TreeGrafter"/>
</dbReference>
<dbReference type="InterPro" id="IPR040661">
    <property type="entry name" value="LZ3wCH"/>
</dbReference>
<feature type="domain" description="Leucine zipper with capping helix" evidence="7">
    <location>
        <begin position="156"/>
        <end position="212"/>
    </location>
</feature>
<comment type="caution">
    <text evidence="8">The sequence shown here is derived from an EMBL/GenBank/DDBJ whole genome shotgun (WGS) entry which is preliminary data.</text>
</comment>
<keyword evidence="2 6" id="KW-0175">Coiled coil</keyword>
<dbReference type="AlphaFoldDB" id="A0AAD5XDV3"/>
<organism evidence="8 9">
    <name type="scientific">Physocladia obscura</name>
    <dbReference type="NCBI Taxonomy" id="109957"/>
    <lineage>
        <taxon>Eukaryota</taxon>
        <taxon>Fungi</taxon>
        <taxon>Fungi incertae sedis</taxon>
        <taxon>Chytridiomycota</taxon>
        <taxon>Chytridiomycota incertae sedis</taxon>
        <taxon>Chytridiomycetes</taxon>
        <taxon>Chytridiales</taxon>
        <taxon>Chytriomycetaceae</taxon>
        <taxon>Physocladia</taxon>
    </lineage>
</organism>
<sequence length="225" mass="25777">MPPKKQKTVNTDVGKKATGLIRQYLLIMAFICVRGCARHNLQLHEYSEPTPQNIRITELITAKPFGKTVIYFANQEEIDVPNPEEMREMDVQIVAFKEELGVLKSENSANEKVLATLLHSEPTGALQIKFDKLNQEKDQLESRLTGIRNGTRKLTSEDKKRADGKLETYRKEWQLRKKIFKEAWETVSENMAKKKAKEVLEEIGIETDEDVGVSFDKDPLEGLMQ</sequence>
<dbReference type="GO" id="GO:0003690">
    <property type="term" value="F:double-stranded DNA binding"/>
    <property type="evidence" value="ECO:0007669"/>
    <property type="project" value="TreeGrafter"/>
</dbReference>
<name>A0AAD5XDV3_9FUNG</name>
<evidence type="ECO:0000256" key="3">
    <source>
        <dbReference type="ARBA" id="ARBA00023172"/>
    </source>
</evidence>